<keyword evidence="1" id="KW-0472">Membrane</keyword>
<dbReference type="InterPro" id="IPR052906">
    <property type="entry name" value="Type_IV_Methyl-Rstrct_Enzyme"/>
</dbReference>
<protein>
    <submittedName>
        <fullName evidence="3">Restriction endonuclease</fullName>
    </submittedName>
</protein>
<proteinExistence type="predicted"/>
<organism evidence="3">
    <name type="scientific">Streptantibioticus silvisoli</name>
    <dbReference type="NCBI Taxonomy" id="2705255"/>
    <lineage>
        <taxon>Bacteria</taxon>
        <taxon>Bacillati</taxon>
        <taxon>Actinomycetota</taxon>
        <taxon>Actinomycetes</taxon>
        <taxon>Kitasatosporales</taxon>
        <taxon>Streptomycetaceae</taxon>
        <taxon>Streptantibioticus</taxon>
    </lineage>
</organism>
<dbReference type="PANTHER" id="PTHR30015">
    <property type="entry name" value="MRR RESTRICTION SYSTEM PROTEIN"/>
    <property type="match status" value="1"/>
</dbReference>
<evidence type="ECO:0000313" key="3">
    <source>
        <dbReference type="EMBL" id="MDI5971913.1"/>
    </source>
</evidence>
<dbReference type="InterPro" id="IPR011335">
    <property type="entry name" value="Restrct_endonuc-II-like"/>
</dbReference>
<dbReference type="InterPro" id="IPR007560">
    <property type="entry name" value="Restrct_endonuc_IV_Mrr"/>
</dbReference>
<keyword evidence="1" id="KW-1133">Transmembrane helix</keyword>
<dbReference type="Gene3D" id="3.40.1350.10">
    <property type="match status" value="1"/>
</dbReference>
<keyword evidence="3" id="KW-0378">Hydrolase</keyword>
<sequence>MARKKDDGCALSLLALVAFVIGMTLLDKLIHTPAILIPVLCVAVTAIAIAVRRAVRTERQRRLDQAYQAELYSRRAREISTYQAMNPRDFEYAIAYLCRRDGCTGVQVVGGAGDLGADVIATAPDGRRIVIQCKRYSPTNKVGSPDMQRFGGTCFTVHGAHVAALVTTSVFTKPAKDYGNRSGIHCFDHLGLADWAARVGPAPWM</sequence>
<reference evidence="3" key="1">
    <citation type="submission" date="2023-05" db="EMBL/GenBank/DDBJ databases">
        <title>Streptantibioticus silvisoli sp. nov., acidotolerant actinomycetes 1 from pine litter.</title>
        <authorList>
            <person name="Swiecimska M."/>
            <person name="Golinska P."/>
            <person name="Sangal V."/>
            <person name="Wachnowicz B."/>
            <person name="Goodfellow M."/>
        </authorList>
    </citation>
    <scope>NUCLEOTIDE SEQUENCE</scope>
    <source>
        <strain evidence="3">SL13</strain>
    </source>
</reference>
<keyword evidence="3" id="KW-0540">Nuclease</keyword>
<keyword evidence="3" id="KW-0255">Endonuclease</keyword>
<evidence type="ECO:0000259" key="2">
    <source>
        <dbReference type="Pfam" id="PF04471"/>
    </source>
</evidence>
<evidence type="ECO:0000256" key="1">
    <source>
        <dbReference type="SAM" id="Phobius"/>
    </source>
</evidence>
<dbReference type="SUPFAM" id="SSF52980">
    <property type="entry name" value="Restriction endonuclease-like"/>
    <property type="match status" value="1"/>
</dbReference>
<dbReference type="Pfam" id="PF04471">
    <property type="entry name" value="Mrr_cat"/>
    <property type="match status" value="1"/>
</dbReference>
<dbReference type="RefSeq" id="WP_271315899.1">
    <property type="nucleotide sequence ID" value="NZ_JABXJJ020000027.1"/>
</dbReference>
<accession>A0AA90H0S3</accession>
<name>A0AA90H0S3_9ACTN</name>
<dbReference type="PANTHER" id="PTHR30015:SF6">
    <property type="entry name" value="SLL1429 PROTEIN"/>
    <property type="match status" value="1"/>
</dbReference>
<dbReference type="GO" id="GO:0003677">
    <property type="term" value="F:DNA binding"/>
    <property type="evidence" value="ECO:0007669"/>
    <property type="project" value="InterPro"/>
</dbReference>
<dbReference type="GO" id="GO:0009307">
    <property type="term" value="P:DNA restriction-modification system"/>
    <property type="evidence" value="ECO:0007669"/>
    <property type="project" value="InterPro"/>
</dbReference>
<feature type="domain" description="Restriction endonuclease type IV Mrr" evidence="2">
    <location>
        <begin position="83"/>
        <end position="195"/>
    </location>
</feature>
<feature type="transmembrane region" description="Helical" evidence="1">
    <location>
        <begin position="36"/>
        <end position="55"/>
    </location>
</feature>
<dbReference type="InterPro" id="IPR011856">
    <property type="entry name" value="tRNA_endonuc-like_dom_sf"/>
</dbReference>
<dbReference type="GO" id="GO:0015666">
    <property type="term" value="F:restriction endodeoxyribonuclease activity"/>
    <property type="evidence" value="ECO:0007669"/>
    <property type="project" value="TreeGrafter"/>
</dbReference>
<comment type="caution">
    <text evidence="3">The sequence shown here is derived from an EMBL/GenBank/DDBJ whole genome shotgun (WGS) entry which is preliminary data.</text>
</comment>
<dbReference type="AlphaFoldDB" id="A0AA90H0S3"/>
<gene>
    <name evidence="3" type="ORF">POF50_021685</name>
</gene>
<dbReference type="EMBL" id="JABXJJ020000027">
    <property type="protein sequence ID" value="MDI5971913.1"/>
    <property type="molecule type" value="Genomic_DNA"/>
</dbReference>
<keyword evidence="1" id="KW-0812">Transmembrane</keyword>